<dbReference type="SUPFAM" id="SSF53474">
    <property type="entry name" value="alpha/beta-Hydrolases"/>
    <property type="match status" value="1"/>
</dbReference>
<evidence type="ECO:0000256" key="3">
    <source>
        <dbReference type="ARBA" id="ARBA00022756"/>
    </source>
</evidence>
<keyword evidence="8" id="KW-1185">Reference proteome</keyword>
<comment type="subcellular location">
    <subcellularLocation>
        <location evidence="5">Cytoplasm</location>
    </subcellularLocation>
</comment>
<feature type="binding site" evidence="5">
    <location>
        <position position="25"/>
    </location>
    <ligand>
        <name>substrate</name>
    </ligand>
</feature>
<comment type="similarity">
    <text evidence="5">Belongs to the AB hydrolase superfamily. Carboxylesterase BioH family.</text>
</comment>
<feature type="binding site" evidence="5">
    <location>
        <begin position="90"/>
        <end position="91"/>
    </location>
    <ligand>
        <name>substrate</name>
    </ligand>
</feature>
<keyword evidence="2 5" id="KW-0963">Cytoplasm</keyword>
<evidence type="ECO:0000313" key="7">
    <source>
        <dbReference type="EMBL" id="RUO37700.1"/>
    </source>
</evidence>
<keyword evidence="3 5" id="KW-0093">Biotin biosynthesis</keyword>
<feature type="active site" evidence="5">
    <location>
        <position position="258"/>
    </location>
</feature>
<dbReference type="AlphaFoldDB" id="A0A432WVA0"/>
<dbReference type="GO" id="GO:0009102">
    <property type="term" value="P:biotin biosynthetic process"/>
    <property type="evidence" value="ECO:0007669"/>
    <property type="project" value="UniProtKB-UniRule"/>
</dbReference>
<evidence type="ECO:0000259" key="6">
    <source>
        <dbReference type="Pfam" id="PF00561"/>
    </source>
</evidence>
<dbReference type="InterPro" id="IPR029058">
    <property type="entry name" value="AB_hydrolase_fold"/>
</dbReference>
<reference evidence="8" key="1">
    <citation type="journal article" date="2018" name="Front. Microbiol.">
        <title>Genome-Based Analysis Reveals the Taxonomy and Diversity of the Family Idiomarinaceae.</title>
        <authorList>
            <person name="Liu Y."/>
            <person name="Lai Q."/>
            <person name="Shao Z."/>
        </authorList>
    </citation>
    <scope>NUCLEOTIDE SEQUENCE [LARGE SCALE GENOMIC DNA]</scope>
    <source>
        <strain evidence="8">AIS</strain>
    </source>
</reference>
<evidence type="ECO:0000256" key="2">
    <source>
        <dbReference type="ARBA" id="ARBA00022490"/>
    </source>
</evidence>
<evidence type="ECO:0000256" key="5">
    <source>
        <dbReference type="HAMAP-Rule" id="MF_01260"/>
    </source>
</evidence>
<dbReference type="NCBIfam" id="TIGR01738">
    <property type="entry name" value="bioH"/>
    <property type="match status" value="1"/>
</dbReference>
<comment type="subunit">
    <text evidence="5">Monomer.</text>
</comment>
<dbReference type="InterPro" id="IPR000073">
    <property type="entry name" value="AB_hydrolase_1"/>
</dbReference>
<name>A0A432WVA0_9GAMM</name>
<accession>A0A432WVA0</accession>
<feature type="binding site" evidence="5">
    <location>
        <begin position="151"/>
        <end position="155"/>
    </location>
    <ligand>
        <name>substrate</name>
    </ligand>
</feature>
<evidence type="ECO:0000256" key="4">
    <source>
        <dbReference type="ARBA" id="ARBA00022801"/>
    </source>
</evidence>
<dbReference type="GO" id="GO:0016020">
    <property type="term" value="C:membrane"/>
    <property type="evidence" value="ECO:0007669"/>
    <property type="project" value="TreeGrafter"/>
</dbReference>
<keyword evidence="4 5" id="KW-0378">Hydrolase</keyword>
<dbReference type="PRINTS" id="PR00111">
    <property type="entry name" value="ABHYDROLASE"/>
</dbReference>
<dbReference type="GO" id="GO:0005737">
    <property type="term" value="C:cytoplasm"/>
    <property type="evidence" value="ECO:0007669"/>
    <property type="project" value="UniProtKB-SubCell"/>
</dbReference>
<feature type="domain" description="AB hydrolase-1" evidence="6">
    <location>
        <begin position="18"/>
        <end position="233"/>
    </location>
</feature>
<dbReference type="PANTHER" id="PTHR43798:SF31">
    <property type="entry name" value="AB HYDROLASE SUPERFAMILY PROTEIN YCLE"/>
    <property type="match status" value="1"/>
</dbReference>
<feature type="binding site" evidence="5">
    <location>
        <position position="258"/>
    </location>
    <ligand>
        <name>substrate</name>
    </ligand>
</feature>
<evidence type="ECO:0000313" key="8">
    <source>
        <dbReference type="Proteomes" id="UP000286934"/>
    </source>
</evidence>
<protein>
    <recommendedName>
        <fullName evidence="5">Pimeloyl-[acyl-carrier protein] methyl ester esterase</fullName>
        <ecNumber evidence="5">3.1.1.85</ecNumber>
    </recommendedName>
    <alternativeName>
        <fullName evidence="5">Biotin synthesis protein BioH</fullName>
    </alternativeName>
    <alternativeName>
        <fullName evidence="5">Carboxylesterase BioH</fullName>
    </alternativeName>
</protein>
<feature type="active site" description="Nucleophile" evidence="5">
    <location>
        <position position="90"/>
    </location>
</feature>
<comment type="function">
    <text evidence="5">The physiological role of BioH is to remove the methyl group introduced by BioC when the pimeloyl moiety is complete. It allows to synthesize pimeloyl-ACP via the fatty acid synthetic pathway through the hydrolysis of the ester bonds of pimeloyl-ACP esters.</text>
</comment>
<dbReference type="InterPro" id="IPR050266">
    <property type="entry name" value="AB_hydrolase_sf"/>
</dbReference>
<comment type="catalytic activity">
    <reaction evidence="5">
        <text>6-carboxyhexanoyl-[ACP] methyl ester + H2O = 6-carboxyhexanoyl-[ACP] + methanol + H(+)</text>
        <dbReference type="Rhea" id="RHEA:42700"/>
        <dbReference type="Rhea" id="RHEA-COMP:9955"/>
        <dbReference type="Rhea" id="RHEA-COMP:10186"/>
        <dbReference type="ChEBI" id="CHEBI:15377"/>
        <dbReference type="ChEBI" id="CHEBI:15378"/>
        <dbReference type="ChEBI" id="CHEBI:17790"/>
        <dbReference type="ChEBI" id="CHEBI:78846"/>
        <dbReference type="ChEBI" id="CHEBI:82735"/>
        <dbReference type="EC" id="3.1.1.85"/>
    </reaction>
</comment>
<dbReference type="PANTHER" id="PTHR43798">
    <property type="entry name" value="MONOACYLGLYCEROL LIPASE"/>
    <property type="match status" value="1"/>
</dbReference>
<dbReference type="EMBL" id="PIPP01000002">
    <property type="protein sequence ID" value="RUO37700.1"/>
    <property type="molecule type" value="Genomic_DNA"/>
</dbReference>
<dbReference type="GO" id="GO:0090499">
    <property type="term" value="F:pimelyl-[acyl-carrier protein] methyl ester esterase activity"/>
    <property type="evidence" value="ECO:0007669"/>
    <property type="project" value="UniProtKB-EC"/>
</dbReference>
<gene>
    <name evidence="5 7" type="primary">bioH</name>
    <name evidence="7" type="ORF">CWE13_07060</name>
</gene>
<dbReference type="Gene3D" id="3.40.50.1820">
    <property type="entry name" value="alpha/beta hydrolase"/>
    <property type="match status" value="1"/>
</dbReference>
<dbReference type="Proteomes" id="UP000286934">
    <property type="component" value="Unassembled WGS sequence"/>
</dbReference>
<evidence type="ECO:0000256" key="1">
    <source>
        <dbReference type="ARBA" id="ARBA00022487"/>
    </source>
</evidence>
<sequence>MAKHSANLSLNVQGSGEPIVLLHGWGLNQAIWFPIRELLVQRFQVITVDLPGFGESGWNAGDDDFQQACSRVMEQLIDCIEKPFHLAGWSLGGLFATQMALDYPTYIKRLTTISSSPCFMARGDWPGIKQETLEAFRYQLTNDFQKTLERFLAVQALGSPAAREEIKTMRKLLAERPEPHPQALIAGLRWLAEVDLRESIAQLSVPLLRMYGRRDSLVPVATSDAVTQYLPSTFSEPQALAPNMINAPAPIQFNESAHAPFFTEPDKFVAELYRWHLGQ</sequence>
<dbReference type="HAMAP" id="MF_01260">
    <property type="entry name" value="Carboxylester"/>
    <property type="match status" value="1"/>
</dbReference>
<keyword evidence="1 5" id="KW-0719">Serine esterase</keyword>
<dbReference type="UniPathway" id="UPA00078"/>
<organism evidence="7 8">
    <name type="scientific">Aliidiomarina shirensis</name>
    <dbReference type="NCBI Taxonomy" id="1048642"/>
    <lineage>
        <taxon>Bacteria</taxon>
        <taxon>Pseudomonadati</taxon>
        <taxon>Pseudomonadota</taxon>
        <taxon>Gammaproteobacteria</taxon>
        <taxon>Alteromonadales</taxon>
        <taxon>Idiomarinaceae</taxon>
        <taxon>Aliidiomarina</taxon>
    </lineage>
</organism>
<dbReference type="OrthoDB" id="9780744at2"/>
<comment type="caution">
    <text evidence="7">The sequence shown here is derived from an EMBL/GenBank/DDBJ whole genome shotgun (WGS) entry which is preliminary data.</text>
</comment>
<dbReference type="InterPro" id="IPR010076">
    <property type="entry name" value="BioH"/>
</dbReference>
<comment type="pathway">
    <text evidence="5">Cofactor biosynthesis; biotin biosynthesis.</text>
</comment>
<feature type="active site" evidence="5">
    <location>
        <position position="215"/>
    </location>
</feature>
<dbReference type="RefSeq" id="WP_126807163.1">
    <property type="nucleotide sequence ID" value="NZ_PIPP01000002.1"/>
</dbReference>
<dbReference type="EC" id="3.1.1.85" evidence="5"/>
<proteinExistence type="inferred from homology"/>
<dbReference type="Pfam" id="PF00561">
    <property type="entry name" value="Abhydrolase_1"/>
    <property type="match status" value="1"/>
</dbReference>